<accession>A0AAW8RKR6</accession>
<organism evidence="1 2">
    <name type="scientific">Enterococcus faecium</name>
    <name type="common">Streptococcus faecium</name>
    <dbReference type="NCBI Taxonomy" id="1352"/>
    <lineage>
        <taxon>Bacteria</taxon>
        <taxon>Bacillati</taxon>
        <taxon>Bacillota</taxon>
        <taxon>Bacilli</taxon>
        <taxon>Lactobacillales</taxon>
        <taxon>Enterococcaceae</taxon>
        <taxon>Enterococcus</taxon>
    </lineage>
</organism>
<name>A0AAW8RKR6_ENTFC</name>
<protein>
    <submittedName>
        <fullName evidence="1">MerR family transcriptional regulator</fullName>
    </submittedName>
</protein>
<reference evidence="1" key="1">
    <citation type="submission" date="2023-03" db="EMBL/GenBank/DDBJ databases">
        <authorList>
            <person name="Shen W."/>
            <person name="Cai J."/>
        </authorList>
    </citation>
    <scope>NUCLEOTIDE SEQUENCE</scope>
    <source>
        <strain evidence="1">B1010-2</strain>
    </source>
</reference>
<dbReference type="AlphaFoldDB" id="A0AAW8RKR6"/>
<dbReference type="EMBL" id="JARPTX010000105">
    <property type="protein sequence ID" value="MDT2371285.1"/>
    <property type="molecule type" value="Genomic_DNA"/>
</dbReference>
<evidence type="ECO:0000313" key="1">
    <source>
        <dbReference type="EMBL" id="MDT2371285.1"/>
    </source>
</evidence>
<proteinExistence type="predicted"/>
<evidence type="ECO:0000313" key="2">
    <source>
        <dbReference type="Proteomes" id="UP001260956"/>
    </source>
</evidence>
<feature type="non-terminal residue" evidence="1">
    <location>
        <position position="1"/>
    </location>
</feature>
<sequence length="102" mass="12267">FGMMSMPASSSQTMYGFFIDPSEVHLFTQDVIWEKKDTAVYRRFLLKSEMNHAERNNILEIRERMYEKGWKTGEVIGQYLLTNTDENNIRTEYYHAWIEMKK</sequence>
<dbReference type="Proteomes" id="UP001260956">
    <property type="component" value="Unassembled WGS sequence"/>
</dbReference>
<gene>
    <name evidence="1" type="ORF">P6Z85_14315</name>
</gene>
<comment type="caution">
    <text evidence="1">The sequence shown here is derived from an EMBL/GenBank/DDBJ whole genome shotgun (WGS) entry which is preliminary data.</text>
</comment>